<sequence length="73" mass="8111">MQQRSKPWRQALGTIGYSGHTLTWIEHALHESFHFPLASRAASALRVQHSSSQGLNVPTTAWAQLESPCLEIS</sequence>
<dbReference type="AlphaFoldDB" id="A0AAW1SXS8"/>
<reference evidence="1 2" key="1">
    <citation type="journal article" date="2024" name="Nat. Commun.">
        <title>Phylogenomics reveals the evolutionary origins of lichenization in chlorophyte algae.</title>
        <authorList>
            <person name="Puginier C."/>
            <person name="Libourel C."/>
            <person name="Otte J."/>
            <person name="Skaloud P."/>
            <person name="Haon M."/>
            <person name="Grisel S."/>
            <person name="Petersen M."/>
            <person name="Berrin J.G."/>
            <person name="Delaux P.M."/>
            <person name="Dal Grande F."/>
            <person name="Keller J."/>
        </authorList>
    </citation>
    <scope>NUCLEOTIDE SEQUENCE [LARGE SCALE GENOMIC DNA]</scope>
    <source>
        <strain evidence="1 2">SAG 2523</strain>
    </source>
</reference>
<dbReference type="Proteomes" id="UP001485043">
    <property type="component" value="Unassembled WGS sequence"/>
</dbReference>
<organism evidence="1 2">
    <name type="scientific">Apatococcus fuscideae</name>
    <dbReference type="NCBI Taxonomy" id="2026836"/>
    <lineage>
        <taxon>Eukaryota</taxon>
        <taxon>Viridiplantae</taxon>
        <taxon>Chlorophyta</taxon>
        <taxon>core chlorophytes</taxon>
        <taxon>Trebouxiophyceae</taxon>
        <taxon>Chlorellales</taxon>
        <taxon>Chlorellaceae</taxon>
        <taxon>Apatococcus</taxon>
    </lineage>
</organism>
<comment type="caution">
    <text evidence="1">The sequence shown here is derived from an EMBL/GenBank/DDBJ whole genome shotgun (WGS) entry which is preliminary data.</text>
</comment>
<evidence type="ECO:0000313" key="2">
    <source>
        <dbReference type="Proteomes" id="UP001485043"/>
    </source>
</evidence>
<gene>
    <name evidence="1" type="ORF">WJX84_001628</name>
</gene>
<dbReference type="EMBL" id="JALJOV010000638">
    <property type="protein sequence ID" value="KAK9862212.1"/>
    <property type="molecule type" value="Genomic_DNA"/>
</dbReference>
<evidence type="ECO:0000313" key="1">
    <source>
        <dbReference type="EMBL" id="KAK9862212.1"/>
    </source>
</evidence>
<name>A0AAW1SXS8_9CHLO</name>
<accession>A0AAW1SXS8</accession>
<protein>
    <submittedName>
        <fullName evidence="1">Uncharacterized protein</fullName>
    </submittedName>
</protein>
<keyword evidence="2" id="KW-1185">Reference proteome</keyword>
<proteinExistence type="predicted"/>